<protein>
    <submittedName>
        <fullName evidence="2">Uncharacterized protein</fullName>
    </submittedName>
</protein>
<reference evidence="3" key="1">
    <citation type="journal article" date="2019" name="Nat. Commun.">
        <title>Expansion of phycobilisome linker gene families in mesophilic red algae.</title>
        <authorList>
            <person name="Lee J."/>
            <person name="Kim D."/>
            <person name="Bhattacharya D."/>
            <person name="Yoon H.S."/>
        </authorList>
    </citation>
    <scope>NUCLEOTIDE SEQUENCE [LARGE SCALE GENOMIC DNA]</scope>
    <source>
        <strain evidence="3">CCMP 1328</strain>
    </source>
</reference>
<proteinExistence type="predicted"/>
<dbReference type="AlphaFoldDB" id="A0A5J4Z5U5"/>
<gene>
    <name evidence="2" type="ORF">FVE85_6047</name>
</gene>
<dbReference type="EMBL" id="VRMN01000001">
    <property type="protein sequence ID" value="KAA8498462.1"/>
    <property type="molecule type" value="Genomic_DNA"/>
</dbReference>
<name>A0A5J4Z5U5_PORPP</name>
<evidence type="ECO:0000313" key="2">
    <source>
        <dbReference type="EMBL" id="KAA8498462.1"/>
    </source>
</evidence>
<accession>A0A5J4Z5U5</accession>
<sequence>MMDDKLQHLDEANMTAKMNLNTVMVDSCTAKSNRERSNQLESRANSEEDTQQLLCAEFRAGRPRTQDPRAARRRRSQMCDHAPIKIVHRHLT</sequence>
<organism evidence="2 3">
    <name type="scientific">Porphyridium purpureum</name>
    <name type="common">Red alga</name>
    <name type="synonym">Porphyridium cruentum</name>
    <dbReference type="NCBI Taxonomy" id="35688"/>
    <lineage>
        <taxon>Eukaryota</taxon>
        <taxon>Rhodophyta</taxon>
        <taxon>Bangiophyceae</taxon>
        <taxon>Porphyridiales</taxon>
        <taxon>Porphyridiaceae</taxon>
        <taxon>Porphyridium</taxon>
    </lineage>
</organism>
<keyword evidence="3" id="KW-1185">Reference proteome</keyword>
<evidence type="ECO:0000313" key="3">
    <source>
        <dbReference type="Proteomes" id="UP000324585"/>
    </source>
</evidence>
<comment type="caution">
    <text evidence="2">The sequence shown here is derived from an EMBL/GenBank/DDBJ whole genome shotgun (WGS) entry which is preliminary data.</text>
</comment>
<feature type="region of interest" description="Disordered" evidence="1">
    <location>
        <begin position="29"/>
        <end position="92"/>
    </location>
</feature>
<dbReference type="Proteomes" id="UP000324585">
    <property type="component" value="Unassembled WGS sequence"/>
</dbReference>
<evidence type="ECO:0000256" key="1">
    <source>
        <dbReference type="SAM" id="MobiDB-lite"/>
    </source>
</evidence>